<dbReference type="Gene3D" id="3.10.20.90">
    <property type="entry name" value="Phosphatidylinositol 3-kinase Catalytic Subunit, Chain A, domain 1"/>
    <property type="match status" value="1"/>
</dbReference>
<dbReference type="GO" id="GO:0004190">
    <property type="term" value="F:aspartic-type endopeptidase activity"/>
    <property type="evidence" value="ECO:0007669"/>
    <property type="project" value="UniProtKB-KW"/>
</dbReference>
<feature type="region of interest" description="Disordered" evidence="7">
    <location>
        <begin position="470"/>
        <end position="539"/>
    </location>
</feature>
<dbReference type="InterPro" id="IPR019103">
    <property type="entry name" value="Peptidase_aspartic_DDI1-type"/>
</dbReference>
<dbReference type="InterPro" id="IPR029071">
    <property type="entry name" value="Ubiquitin-like_domsf"/>
</dbReference>
<feature type="region of interest" description="Disordered" evidence="7">
    <location>
        <begin position="872"/>
        <end position="892"/>
    </location>
</feature>
<evidence type="ECO:0000259" key="8">
    <source>
        <dbReference type="PROSITE" id="PS50030"/>
    </source>
</evidence>
<dbReference type="eggNOG" id="KOG0012">
    <property type="taxonomic scope" value="Eukaryota"/>
</dbReference>
<dbReference type="GO" id="GO:0015031">
    <property type="term" value="P:protein transport"/>
    <property type="evidence" value="ECO:0007669"/>
    <property type="project" value="UniProtKB-KW"/>
</dbReference>
<dbReference type="InterPro" id="IPR057273">
    <property type="entry name" value="Ddi1/2_HDD"/>
</dbReference>
<dbReference type="Gene3D" id="2.40.70.10">
    <property type="entry name" value="Acid Proteases"/>
    <property type="match status" value="1"/>
</dbReference>
<dbReference type="FunFam" id="3.10.20.90:FF:000107">
    <property type="entry name" value="protein DDI1 homolog 2 isoform X1"/>
    <property type="match status" value="1"/>
</dbReference>
<evidence type="ECO:0000256" key="7">
    <source>
        <dbReference type="SAM" id="MobiDB-lite"/>
    </source>
</evidence>
<protein>
    <submittedName>
        <fullName evidence="10">DDI1-like protein 2</fullName>
    </submittedName>
</protein>
<feature type="region of interest" description="Disordered" evidence="7">
    <location>
        <begin position="736"/>
        <end position="766"/>
    </location>
</feature>
<feature type="region of interest" description="Disordered" evidence="7">
    <location>
        <begin position="400"/>
        <end position="458"/>
    </location>
</feature>
<evidence type="ECO:0000259" key="9">
    <source>
        <dbReference type="PROSITE" id="PS50053"/>
    </source>
</evidence>
<evidence type="ECO:0000256" key="5">
    <source>
        <dbReference type="ARBA" id="ARBA00022801"/>
    </source>
</evidence>
<evidence type="ECO:0000256" key="4">
    <source>
        <dbReference type="ARBA" id="ARBA00022750"/>
    </source>
</evidence>
<feature type="compositionally biased region" description="Polar residues" evidence="7">
    <location>
        <begin position="740"/>
        <end position="766"/>
    </location>
</feature>
<feature type="compositionally biased region" description="Polar residues" evidence="7">
    <location>
        <begin position="104"/>
        <end position="117"/>
    </location>
</feature>
<dbReference type="PROSITE" id="PS50053">
    <property type="entry name" value="UBIQUITIN_2"/>
    <property type="match status" value="1"/>
</dbReference>
<dbReference type="GO" id="GO:0072711">
    <property type="term" value="P:cellular response to hydroxyurea"/>
    <property type="evidence" value="ECO:0007669"/>
    <property type="project" value="UniProtKB-ARBA"/>
</dbReference>
<dbReference type="PROSITE" id="PS50030">
    <property type="entry name" value="UBA"/>
    <property type="match status" value="1"/>
</dbReference>
<dbReference type="SUPFAM" id="SSF54236">
    <property type="entry name" value="Ubiquitin-like"/>
    <property type="match status" value="1"/>
</dbReference>
<keyword evidence="2" id="KW-0813">Transport</keyword>
<dbReference type="GO" id="GO:0031647">
    <property type="term" value="P:regulation of protein stability"/>
    <property type="evidence" value="ECO:0007669"/>
    <property type="project" value="UniProtKB-ARBA"/>
</dbReference>
<evidence type="ECO:0000313" key="11">
    <source>
        <dbReference type="Proteomes" id="UP000050525"/>
    </source>
</evidence>
<comment type="caution">
    <text evidence="10">The sequence shown here is derived from an EMBL/GenBank/DDBJ whole genome shotgun (WGS) entry which is preliminary data.</text>
</comment>
<dbReference type="CDD" id="cd05479">
    <property type="entry name" value="RP_DDI"/>
    <property type="match status" value="1"/>
</dbReference>
<dbReference type="InterPro" id="IPR015940">
    <property type="entry name" value="UBA"/>
</dbReference>
<feature type="region of interest" description="Disordered" evidence="7">
    <location>
        <begin position="979"/>
        <end position="1008"/>
    </location>
</feature>
<dbReference type="SUPFAM" id="SSF50630">
    <property type="entry name" value="Acid proteases"/>
    <property type="match status" value="1"/>
</dbReference>
<evidence type="ECO:0000256" key="3">
    <source>
        <dbReference type="ARBA" id="ARBA00022670"/>
    </source>
</evidence>
<dbReference type="Proteomes" id="UP000050525">
    <property type="component" value="Unassembled WGS sequence"/>
</dbReference>
<feature type="domain" description="UBA" evidence="8">
    <location>
        <begin position="1022"/>
        <end position="1063"/>
    </location>
</feature>
<dbReference type="PANTHER" id="PTHR15397">
    <property type="entry name" value="SODIUM-GLUCOSE COTRANSPORTER REGULATORY PROTEIN -RELATED"/>
    <property type="match status" value="1"/>
</dbReference>
<dbReference type="InterPro" id="IPR033882">
    <property type="entry name" value="DDI1_N"/>
</dbReference>
<dbReference type="InterPro" id="IPR021109">
    <property type="entry name" value="Peptidase_aspartic_dom_sf"/>
</dbReference>
<dbReference type="GO" id="GO:0097752">
    <property type="term" value="P:regulation of DNA stability"/>
    <property type="evidence" value="ECO:0007669"/>
    <property type="project" value="UniProtKB-ARBA"/>
</dbReference>
<reference evidence="10 11" key="1">
    <citation type="journal article" date="2012" name="Genome Biol.">
        <title>Sequencing three crocodilian genomes to illuminate the evolution of archosaurs and amniotes.</title>
        <authorList>
            <person name="St John J.A."/>
            <person name="Braun E.L."/>
            <person name="Isberg S.R."/>
            <person name="Miles L.G."/>
            <person name="Chong A.Y."/>
            <person name="Gongora J."/>
            <person name="Dalzell P."/>
            <person name="Moran C."/>
            <person name="Bed'hom B."/>
            <person name="Abzhanov A."/>
            <person name="Burgess S.C."/>
            <person name="Cooksey A.M."/>
            <person name="Castoe T.A."/>
            <person name="Crawford N.G."/>
            <person name="Densmore L.D."/>
            <person name="Drew J.C."/>
            <person name="Edwards S.V."/>
            <person name="Faircloth B.C."/>
            <person name="Fujita M.K."/>
            <person name="Greenwold M.J."/>
            <person name="Hoffmann F.G."/>
            <person name="Howard J.M."/>
            <person name="Iguchi T."/>
            <person name="Janes D.E."/>
            <person name="Khan S.Y."/>
            <person name="Kohno S."/>
            <person name="de Koning A.J."/>
            <person name="Lance S.L."/>
            <person name="McCarthy F.M."/>
            <person name="McCormack J.E."/>
            <person name="Merchant M.E."/>
            <person name="Peterson D.G."/>
            <person name="Pollock D.D."/>
            <person name="Pourmand N."/>
            <person name="Raney B.J."/>
            <person name="Roessler K.A."/>
            <person name="Sanford J.R."/>
            <person name="Sawyer R.H."/>
            <person name="Schmidt C.J."/>
            <person name="Triplett E.W."/>
            <person name="Tuberville T.D."/>
            <person name="Venegas-Anaya M."/>
            <person name="Howard J.T."/>
            <person name="Jarvis E.D."/>
            <person name="Guillette L.J.Jr."/>
            <person name="Glenn T.C."/>
            <person name="Green R.E."/>
            <person name="Ray D.A."/>
        </authorList>
    </citation>
    <scope>NUCLEOTIDE SEQUENCE [LARGE SCALE GENOMIC DNA]</scope>
    <source>
        <strain evidence="10">KSC_2009_1</strain>
    </source>
</reference>
<feature type="compositionally biased region" description="Basic and acidic residues" evidence="7">
    <location>
        <begin position="422"/>
        <end position="432"/>
    </location>
</feature>
<dbReference type="EMBL" id="AKHW03006061">
    <property type="protein sequence ID" value="KYO24619.1"/>
    <property type="molecule type" value="Genomic_DNA"/>
</dbReference>
<keyword evidence="3" id="KW-0645">Protease</keyword>
<keyword evidence="5" id="KW-0378">Hydrolase</keyword>
<dbReference type="AlphaFoldDB" id="A0A151MJH2"/>
<dbReference type="Pfam" id="PF00240">
    <property type="entry name" value="ubiquitin"/>
    <property type="match status" value="1"/>
</dbReference>
<dbReference type="GO" id="GO:0051603">
    <property type="term" value="P:proteolysis involved in protein catabolic process"/>
    <property type="evidence" value="ECO:0007669"/>
    <property type="project" value="UniProtKB-ARBA"/>
</dbReference>
<keyword evidence="4" id="KW-0064">Aspartyl protease</keyword>
<dbReference type="Pfam" id="PF24669">
    <property type="entry name" value="Ddi2_HDD"/>
    <property type="match status" value="1"/>
</dbReference>
<feature type="domain" description="Ubiquitin-like" evidence="9">
    <location>
        <begin position="1"/>
        <end position="74"/>
    </location>
</feature>
<dbReference type="InterPro" id="IPR000626">
    <property type="entry name" value="Ubiquitin-like_dom"/>
</dbReference>
<organism evidence="10 11">
    <name type="scientific">Alligator mississippiensis</name>
    <name type="common">American alligator</name>
    <dbReference type="NCBI Taxonomy" id="8496"/>
    <lineage>
        <taxon>Eukaryota</taxon>
        <taxon>Metazoa</taxon>
        <taxon>Chordata</taxon>
        <taxon>Craniata</taxon>
        <taxon>Vertebrata</taxon>
        <taxon>Euteleostomi</taxon>
        <taxon>Archelosauria</taxon>
        <taxon>Archosauria</taxon>
        <taxon>Crocodylia</taxon>
        <taxon>Alligatoridae</taxon>
        <taxon>Alligatorinae</taxon>
        <taxon>Alligator</taxon>
    </lineage>
</organism>
<dbReference type="PANTHER" id="PTHR15397:SF3">
    <property type="entry name" value="DNA DAMAGE INDUCIBLE 1 HOMOLOG 2"/>
    <property type="match status" value="1"/>
</dbReference>
<name>A0A151MJH2_ALLMI</name>
<keyword evidence="11" id="KW-1185">Reference proteome</keyword>
<proteinExistence type="inferred from homology"/>
<dbReference type="CDD" id="cd01796">
    <property type="entry name" value="Ubl_Ddi1_like"/>
    <property type="match status" value="1"/>
</dbReference>
<evidence type="ECO:0000256" key="1">
    <source>
        <dbReference type="ARBA" id="ARBA00009136"/>
    </source>
</evidence>
<feature type="compositionally biased region" description="Polar residues" evidence="7">
    <location>
        <begin position="449"/>
        <end position="458"/>
    </location>
</feature>
<dbReference type="FunFam" id="2.40.70.10:FF:000005">
    <property type="entry name" value="DNA damage inducible 1 homolog 2"/>
    <property type="match status" value="1"/>
</dbReference>
<dbReference type="Pfam" id="PF09668">
    <property type="entry name" value="Asp_protease"/>
    <property type="match status" value="1"/>
</dbReference>
<sequence>MLLTVFCLRRDRSELTFSLQVDADFELQNFRALCELESGIPAAESQIVYAERPLTDNHRSLASYGLKDGDVVILRQKENVEPRPPGNFPGLPRIDFSSIAVPGMSTQQPQQPAQHLRSSPPEAPSFPQGLDNPALLRDMLLANPHELSLLKERNPPLAEALLSGDLEKFTKVLVEQQQDRARREQERIRLFSADPFDLEAQAKIEEDIRQQNIEENMTIAMEEAPESFGQVVMLYINCKVNGHPVKAFVDSGAQMTIMSQACAERCNIMRLVDRRWAGIAKGVGTQKIIGRVHLAQVQIEGDFLPCSFSILEEQPMDMLLGLDMLKRHQCSIDLKKNVLVIGTTGSQTPFLPEGELPECARLAYGAGREDMRPEEIADQELAEALQKSVEEAAASRWYQENQVIEPGRREREFSSATAGVGHRPENSDKETTSLEMPSLPTSDGLKNPVHSSGLRSKICNPTNQLLDRSVSAPASVGSHKSSLAEKIDPGAVKSLESSAECQITPEKDHSHRLQSLADHASSADNDQQTGEAACHGPNISSQNTLEKMVAADSLKENTNARGHDLDSPLEVTREDMPDASMCAQQTVPELPLPSEQLELNQMNELPVHVQRYEPVNERHLEKQSEPTDPEYPCNIGGLELPAVGEQGLTNNQPESLANSLAEKRGHGLEKVGLSREKENAQMSASCSCTLTETFMEIDVVEQSTIEAHGLSREHSAQTKNISASGLNIDCPLMEMESSKQESSLSEPLSNPFSTSELLSPESNVEMTGTCNELSKSVAEKSSSSSGICQLHTDTAASAEEPSLSLASALKELHELLIINCKGDSKLLAPEEDVCQLAKVPEEQVQCEELSKDEHGNMGPDGQDLNSSFHRERFEQMNSEGPAEEPPCPEETENMSVQFFNPSQTAVERDALEIQMSPSTSDSVILSSVATSNQVHMEQAEIGPERSLKDQHATDQTLEKNKSFPPELTVDEGVPLNLFPGTPGVTDSSTSTEDLRPPHQMIEPPPRPPVSYPELSSIVPPPSLFPAADINQILCAGFTLQEALEALERAGGNADLALLSLLAKNIRVPT</sequence>
<evidence type="ECO:0000313" key="10">
    <source>
        <dbReference type="EMBL" id="KYO24619.1"/>
    </source>
</evidence>
<evidence type="ECO:0000256" key="2">
    <source>
        <dbReference type="ARBA" id="ARBA00022448"/>
    </source>
</evidence>
<comment type="similarity">
    <text evidence="1">Belongs to the DDI1 family.</text>
</comment>
<feature type="region of interest" description="Disordered" evidence="7">
    <location>
        <begin position="103"/>
        <end position="132"/>
    </location>
</feature>
<accession>A0A151MJH2</accession>
<keyword evidence="6" id="KW-0653">Protein transport</keyword>
<dbReference type="STRING" id="8496.A0A151MJH2"/>
<gene>
    <name evidence="10" type="primary">DDI2</name>
    <name evidence="10" type="ORF">Y1Q_0023288</name>
</gene>
<evidence type="ECO:0000256" key="6">
    <source>
        <dbReference type="ARBA" id="ARBA00022927"/>
    </source>
</evidence>
<dbReference type="SMART" id="SM00165">
    <property type="entry name" value="UBA"/>
    <property type="match status" value="1"/>
</dbReference>